<evidence type="ECO:0000313" key="2">
    <source>
        <dbReference type="Proteomes" id="UP001528411"/>
    </source>
</evidence>
<protein>
    <submittedName>
        <fullName evidence="1">N-formylglutamate amidohydrolase</fullName>
    </submittedName>
</protein>
<dbReference type="RefSeq" id="WP_272181832.1">
    <property type="nucleotide sequence ID" value="NZ_JAQOMS010000002.1"/>
</dbReference>
<evidence type="ECO:0000313" key="1">
    <source>
        <dbReference type="EMBL" id="MDC2890721.1"/>
    </source>
</evidence>
<dbReference type="InterPro" id="IPR007709">
    <property type="entry name" value="N-FG_amidohydro"/>
</dbReference>
<dbReference type="SUPFAM" id="SSF53187">
    <property type="entry name" value="Zn-dependent exopeptidases"/>
    <property type="match status" value="1"/>
</dbReference>
<reference evidence="1 2" key="1">
    <citation type="submission" date="2023-01" db="EMBL/GenBank/DDBJ databases">
        <title>Psychrosphaera sp. nov., isolated from marine algae.</title>
        <authorList>
            <person name="Bayburt H."/>
            <person name="Choi B.J."/>
            <person name="Kim J.M."/>
            <person name="Choi D.G."/>
            <person name="Jeon C.O."/>
        </authorList>
    </citation>
    <scope>NUCLEOTIDE SEQUENCE [LARGE SCALE GENOMIC DNA]</scope>
    <source>
        <strain evidence="1 2">G1-22</strain>
    </source>
</reference>
<accession>A0ABT5FHQ6</accession>
<sequence>MQTLSKQECIALIKKRKCFHADVDNGAFTIKIEEYSPIICTAIHNGHQLRKELTKSFLLSQTERLYEEDPYTVDLVSSFPIVLTGNDSRFEYDLNRPKTLSTYFKTAWNKQVWEKPLTTSQRAKSHEKHQAFYDILEALVEVIESLYRNAIVFDVHSYNYQRIEADTPTFNIGTAQIDVERWGNVIERFEKELNKIELPNLETRAACNEVFQDEVI</sequence>
<dbReference type="Pfam" id="PF05013">
    <property type="entry name" value="FGase"/>
    <property type="match status" value="1"/>
</dbReference>
<name>A0ABT5FHQ6_9GAMM</name>
<keyword evidence="2" id="KW-1185">Reference proteome</keyword>
<proteinExistence type="predicted"/>
<dbReference type="Gene3D" id="3.40.630.40">
    <property type="entry name" value="Zn-dependent exopeptidases"/>
    <property type="match status" value="1"/>
</dbReference>
<organism evidence="1 2">
    <name type="scientific">Psychrosphaera algicola</name>
    <dbReference type="NCBI Taxonomy" id="3023714"/>
    <lineage>
        <taxon>Bacteria</taxon>
        <taxon>Pseudomonadati</taxon>
        <taxon>Pseudomonadota</taxon>
        <taxon>Gammaproteobacteria</taxon>
        <taxon>Alteromonadales</taxon>
        <taxon>Pseudoalteromonadaceae</taxon>
        <taxon>Psychrosphaera</taxon>
    </lineage>
</organism>
<comment type="caution">
    <text evidence="1">The sequence shown here is derived from an EMBL/GenBank/DDBJ whole genome shotgun (WGS) entry which is preliminary data.</text>
</comment>
<dbReference type="EMBL" id="JAQOMS010000002">
    <property type="protein sequence ID" value="MDC2890721.1"/>
    <property type="molecule type" value="Genomic_DNA"/>
</dbReference>
<dbReference type="Proteomes" id="UP001528411">
    <property type="component" value="Unassembled WGS sequence"/>
</dbReference>
<gene>
    <name evidence="1" type="ORF">PN838_20710</name>
</gene>